<name>A0AAV7UQ93_PLEWA</name>
<dbReference type="Proteomes" id="UP001066276">
    <property type="component" value="Chromosome 3_1"/>
</dbReference>
<evidence type="ECO:0000256" key="1">
    <source>
        <dbReference type="SAM" id="MobiDB-lite"/>
    </source>
</evidence>
<dbReference type="AlphaFoldDB" id="A0AAV7UQ93"/>
<sequence length="272" mass="30221">MDFSESLKISYVSKQTMEVSDKEESQQSETEQHAIRNDSLLFELDTVASSTTDHDLLFIPPVFPVSSSKVNEEQLFDLPMSDLDEQPATAMPPAVSLKLKTPENQHSETKVLENVPSPTKTKDLNLNLGFEDLMISTVLSGSLQETIMNSKARTENVDNNAKATSEGIPFLFFPEEQPFSGNRAEDQLPVVETLCQETISDTMNTPQSTCNAEIIILCEDHPKELACGTSKFSAVNTVYTYMKISVDPIIKNLKSSKTEEKSDFFVYLGNTS</sequence>
<dbReference type="EMBL" id="JANPWB010000005">
    <property type="protein sequence ID" value="KAJ1189782.1"/>
    <property type="molecule type" value="Genomic_DNA"/>
</dbReference>
<proteinExistence type="predicted"/>
<reference evidence="2" key="1">
    <citation type="journal article" date="2022" name="bioRxiv">
        <title>Sequencing and chromosome-scale assembly of the giantPleurodeles waltlgenome.</title>
        <authorList>
            <person name="Brown T."/>
            <person name="Elewa A."/>
            <person name="Iarovenko S."/>
            <person name="Subramanian E."/>
            <person name="Araus A.J."/>
            <person name="Petzold A."/>
            <person name="Susuki M."/>
            <person name="Suzuki K.-i.T."/>
            <person name="Hayashi T."/>
            <person name="Toyoda A."/>
            <person name="Oliveira C."/>
            <person name="Osipova E."/>
            <person name="Leigh N.D."/>
            <person name="Simon A."/>
            <person name="Yun M.H."/>
        </authorList>
    </citation>
    <scope>NUCLEOTIDE SEQUENCE</scope>
    <source>
        <strain evidence="2">20211129_DDA</strain>
        <tissue evidence="2">Liver</tissue>
    </source>
</reference>
<protein>
    <submittedName>
        <fullName evidence="2">Uncharacterized protein</fullName>
    </submittedName>
</protein>
<feature type="region of interest" description="Disordered" evidence="1">
    <location>
        <begin position="15"/>
        <end position="34"/>
    </location>
</feature>
<feature type="compositionally biased region" description="Basic and acidic residues" evidence="1">
    <location>
        <begin position="19"/>
        <end position="34"/>
    </location>
</feature>
<organism evidence="2 3">
    <name type="scientific">Pleurodeles waltl</name>
    <name type="common">Iberian ribbed newt</name>
    <dbReference type="NCBI Taxonomy" id="8319"/>
    <lineage>
        <taxon>Eukaryota</taxon>
        <taxon>Metazoa</taxon>
        <taxon>Chordata</taxon>
        <taxon>Craniata</taxon>
        <taxon>Vertebrata</taxon>
        <taxon>Euteleostomi</taxon>
        <taxon>Amphibia</taxon>
        <taxon>Batrachia</taxon>
        <taxon>Caudata</taxon>
        <taxon>Salamandroidea</taxon>
        <taxon>Salamandridae</taxon>
        <taxon>Pleurodelinae</taxon>
        <taxon>Pleurodeles</taxon>
    </lineage>
</organism>
<keyword evidence="3" id="KW-1185">Reference proteome</keyword>
<comment type="caution">
    <text evidence="2">The sequence shown here is derived from an EMBL/GenBank/DDBJ whole genome shotgun (WGS) entry which is preliminary data.</text>
</comment>
<evidence type="ECO:0000313" key="3">
    <source>
        <dbReference type="Proteomes" id="UP001066276"/>
    </source>
</evidence>
<accession>A0AAV7UQ93</accession>
<gene>
    <name evidence="2" type="ORF">NDU88_006524</name>
</gene>
<evidence type="ECO:0000313" key="2">
    <source>
        <dbReference type="EMBL" id="KAJ1189782.1"/>
    </source>
</evidence>